<keyword evidence="2" id="KW-0732">Signal</keyword>
<reference evidence="3 4" key="1">
    <citation type="journal article" date="2018" name="Front. Microbiol.">
        <title>Description and Comparative Genomics of Macrococcus caseolyticus subsp. hominis subsp. nov., Macrococcus goetzii sp. nov., Macrococcus epidermidis sp. nov., and Macrococcus bohemicus sp. nov., Novel Macrococci From Human Clinical Material With Virulence Potential and Suspected Uptake of Foreign DNA by Natural Transformation.</title>
        <authorList>
            <person name="Maslanova I."/>
            <person name="Wertheimer Z."/>
            <person name="Sedlacek I."/>
            <person name="Svec P."/>
            <person name="Indrakova A."/>
            <person name="Kovarovic V."/>
            <person name="Schumann P."/>
            <person name="Sproer C."/>
            <person name="Kralova S."/>
            <person name="Sedo O."/>
            <person name="Kristofova L."/>
            <person name="Vrbovska V."/>
            <person name="Fuzik T."/>
            <person name="Petras P."/>
            <person name="Zdrahal Z."/>
            <person name="Ruzickova V."/>
            <person name="Doskar J."/>
            <person name="Pantucek R."/>
        </authorList>
    </citation>
    <scope>NUCLEOTIDE SEQUENCE [LARGE SCALE GENOMIC DNA]</scope>
    <source>
        <strain evidence="3 4">03/115</strain>
    </source>
</reference>
<feature type="signal peptide" evidence="2">
    <location>
        <begin position="1"/>
        <end position="27"/>
    </location>
</feature>
<dbReference type="RefSeq" id="WP_111747076.1">
    <property type="nucleotide sequence ID" value="NZ_JBHSQY010000010.1"/>
</dbReference>
<accession>A0A328A0J7</accession>
<dbReference type="AlphaFoldDB" id="A0A328A0J7"/>
<evidence type="ECO:0000313" key="3">
    <source>
        <dbReference type="EMBL" id="RAK48021.1"/>
    </source>
</evidence>
<feature type="compositionally biased region" description="Low complexity" evidence="1">
    <location>
        <begin position="29"/>
        <end position="46"/>
    </location>
</feature>
<organism evidence="3 4">
    <name type="scientific">Macrococcoides bohemicum</name>
    <dbReference type="NCBI Taxonomy" id="1903056"/>
    <lineage>
        <taxon>Bacteria</taxon>
        <taxon>Bacillati</taxon>
        <taxon>Bacillota</taxon>
        <taxon>Bacilli</taxon>
        <taxon>Bacillales</taxon>
        <taxon>Staphylococcaceae</taxon>
        <taxon>Macrococcoides</taxon>
    </lineage>
</organism>
<proteinExistence type="predicted"/>
<feature type="chain" id="PRO_5016385323" evidence="2">
    <location>
        <begin position="28"/>
        <end position="60"/>
    </location>
</feature>
<evidence type="ECO:0000256" key="2">
    <source>
        <dbReference type="SAM" id="SignalP"/>
    </source>
</evidence>
<sequence>MNVSKLYSTSIASALLSITILTGVASAETTHSTQPTTTGNTTTSPTAKQSLESAVEKAKT</sequence>
<dbReference type="EMBL" id="PZJG01000013">
    <property type="protein sequence ID" value="RAK48021.1"/>
    <property type="molecule type" value="Genomic_DNA"/>
</dbReference>
<evidence type="ECO:0000313" key="4">
    <source>
        <dbReference type="Proteomes" id="UP000249579"/>
    </source>
</evidence>
<dbReference type="Proteomes" id="UP000249579">
    <property type="component" value="Unassembled WGS sequence"/>
</dbReference>
<gene>
    <name evidence="3" type="ORF">BHX94_11780</name>
</gene>
<protein>
    <submittedName>
        <fullName evidence="3">Uncharacterized protein</fullName>
    </submittedName>
</protein>
<name>A0A328A0J7_9STAP</name>
<evidence type="ECO:0000256" key="1">
    <source>
        <dbReference type="SAM" id="MobiDB-lite"/>
    </source>
</evidence>
<comment type="caution">
    <text evidence="3">The sequence shown here is derived from an EMBL/GenBank/DDBJ whole genome shotgun (WGS) entry which is preliminary data.</text>
</comment>
<feature type="region of interest" description="Disordered" evidence="1">
    <location>
        <begin position="29"/>
        <end position="60"/>
    </location>
</feature>